<evidence type="ECO:0000313" key="2">
    <source>
        <dbReference type="Proteomes" id="UP000636709"/>
    </source>
</evidence>
<dbReference type="Proteomes" id="UP000636709">
    <property type="component" value="Unassembled WGS sequence"/>
</dbReference>
<organism evidence="1 2">
    <name type="scientific">Digitaria exilis</name>
    <dbReference type="NCBI Taxonomy" id="1010633"/>
    <lineage>
        <taxon>Eukaryota</taxon>
        <taxon>Viridiplantae</taxon>
        <taxon>Streptophyta</taxon>
        <taxon>Embryophyta</taxon>
        <taxon>Tracheophyta</taxon>
        <taxon>Spermatophyta</taxon>
        <taxon>Magnoliopsida</taxon>
        <taxon>Liliopsida</taxon>
        <taxon>Poales</taxon>
        <taxon>Poaceae</taxon>
        <taxon>PACMAD clade</taxon>
        <taxon>Panicoideae</taxon>
        <taxon>Panicodae</taxon>
        <taxon>Paniceae</taxon>
        <taxon>Anthephorinae</taxon>
        <taxon>Digitaria</taxon>
    </lineage>
</organism>
<dbReference type="AlphaFoldDB" id="A0A835FAV2"/>
<gene>
    <name evidence="1" type="ORF">HU200_014825</name>
</gene>
<reference evidence="1" key="1">
    <citation type="submission" date="2020-07" db="EMBL/GenBank/DDBJ databases">
        <title>Genome sequence and genetic diversity analysis of an under-domesticated orphan crop, white fonio (Digitaria exilis).</title>
        <authorList>
            <person name="Bennetzen J.L."/>
            <person name="Chen S."/>
            <person name="Ma X."/>
            <person name="Wang X."/>
            <person name="Yssel A.E.J."/>
            <person name="Chaluvadi S.R."/>
            <person name="Johnson M."/>
            <person name="Gangashetty P."/>
            <person name="Hamidou F."/>
            <person name="Sanogo M.D."/>
            <person name="Zwaenepoel A."/>
            <person name="Wallace J."/>
            <person name="Van De Peer Y."/>
            <person name="Van Deynze A."/>
        </authorList>
    </citation>
    <scope>NUCLEOTIDE SEQUENCE</scope>
    <source>
        <tissue evidence="1">Leaves</tissue>
    </source>
</reference>
<evidence type="ECO:0000313" key="1">
    <source>
        <dbReference type="EMBL" id="KAF8733524.1"/>
    </source>
</evidence>
<name>A0A835FAV2_9POAL</name>
<sequence length="27" mass="3288">MGRRIWLAGLRVYLMVVPTRKRKESDR</sequence>
<accession>A0A835FAV2</accession>
<proteinExistence type="predicted"/>
<keyword evidence="2" id="KW-1185">Reference proteome</keyword>
<dbReference type="EMBL" id="JACEFO010001600">
    <property type="protein sequence ID" value="KAF8733524.1"/>
    <property type="molecule type" value="Genomic_DNA"/>
</dbReference>
<comment type="caution">
    <text evidence="1">The sequence shown here is derived from an EMBL/GenBank/DDBJ whole genome shotgun (WGS) entry which is preliminary data.</text>
</comment>
<protein>
    <submittedName>
        <fullName evidence="1">Uncharacterized protein</fullName>
    </submittedName>
</protein>